<proteinExistence type="inferred from homology"/>
<feature type="domain" description="Chalcone/stilbene synthase C-terminal" evidence="5">
    <location>
        <begin position="253"/>
        <end position="376"/>
    </location>
</feature>
<feature type="domain" description="Chalcone/stilbene synthase N-terminal" evidence="4">
    <location>
        <begin position="99"/>
        <end position="237"/>
    </location>
</feature>
<evidence type="ECO:0000313" key="7">
    <source>
        <dbReference type="Proteomes" id="UP000275069"/>
    </source>
</evidence>
<evidence type="ECO:0000256" key="3">
    <source>
        <dbReference type="PIRSR" id="PIRSR000451-1"/>
    </source>
</evidence>
<dbReference type="InterPro" id="IPR011141">
    <property type="entry name" value="Polyketide_synthase_type-III"/>
</dbReference>
<dbReference type="Proteomes" id="UP000275069">
    <property type="component" value="Chromosome"/>
</dbReference>
<dbReference type="InterPro" id="IPR016039">
    <property type="entry name" value="Thiolase-like"/>
</dbReference>
<dbReference type="PANTHER" id="PTHR11877:SF46">
    <property type="entry name" value="TYPE III POLYKETIDE SYNTHASE A"/>
    <property type="match status" value="1"/>
</dbReference>
<dbReference type="SUPFAM" id="SSF53901">
    <property type="entry name" value="Thiolase-like"/>
    <property type="match status" value="2"/>
</dbReference>
<dbReference type="OrthoDB" id="9786288at2"/>
<dbReference type="PANTHER" id="PTHR11877">
    <property type="entry name" value="HYDROXYMETHYLGLUTARYL-COA SYNTHASE"/>
    <property type="match status" value="1"/>
</dbReference>
<protein>
    <submittedName>
        <fullName evidence="6">Type III polyketide synthase</fullName>
    </submittedName>
</protein>
<dbReference type="GO" id="GO:0030639">
    <property type="term" value="P:polyketide biosynthetic process"/>
    <property type="evidence" value="ECO:0007669"/>
    <property type="project" value="TreeGrafter"/>
</dbReference>
<accession>A0A387BKA3</accession>
<dbReference type="EMBL" id="CP032624">
    <property type="protein sequence ID" value="AYG02732.1"/>
    <property type="molecule type" value="Genomic_DNA"/>
</dbReference>
<evidence type="ECO:0000256" key="1">
    <source>
        <dbReference type="ARBA" id="ARBA00005531"/>
    </source>
</evidence>
<evidence type="ECO:0000259" key="4">
    <source>
        <dbReference type="Pfam" id="PF00195"/>
    </source>
</evidence>
<dbReference type="InterPro" id="IPR001099">
    <property type="entry name" value="Chalcone/stilbene_synt_N"/>
</dbReference>
<keyword evidence="7" id="KW-1185">Reference proteome</keyword>
<dbReference type="AlphaFoldDB" id="A0A387BKA3"/>
<evidence type="ECO:0000313" key="6">
    <source>
        <dbReference type="EMBL" id="AYG02732.1"/>
    </source>
</evidence>
<dbReference type="RefSeq" id="WP_120788266.1">
    <property type="nucleotide sequence ID" value="NZ_CP032624.1"/>
</dbReference>
<dbReference type="Gene3D" id="3.40.47.10">
    <property type="match status" value="2"/>
</dbReference>
<dbReference type="GO" id="GO:0016747">
    <property type="term" value="F:acyltransferase activity, transferring groups other than amino-acyl groups"/>
    <property type="evidence" value="ECO:0007669"/>
    <property type="project" value="InterPro"/>
</dbReference>
<organism evidence="6 7">
    <name type="scientific">Gryllotalpicola protaetiae</name>
    <dbReference type="NCBI Taxonomy" id="2419771"/>
    <lineage>
        <taxon>Bacteria</taxon>
        <taxon>Bacillati</taxon>
        <taxon>Actinomycetota</taxon>
        <taxon>Actinomycetes</taxon>
        <taxon>Micrococcales</taxon>
        <taxon>Microbacteriaceae</taxon>
        <taxon>Gryllotalpicola</taxon>
    </lineage>
</organism>
<name>A0A387BKA3_9MICO</name>
<dbReference type="Pfam" id="PF02797">
    <property type="entry name" value="Chal_sti_synt_C"/>
    <property type="match status" value="1"/>
</dbReference>
<comment type="similarity">
    <text evidence="1">Belongs to the thiolase-like superfamily. Chalcone/stilbene synthases family.</text>
</comment>
<dbReference type="PIRSF" id="PIRSF000451">
    <property type="entry name" value="PKS_III"/>
    <property type="match status" value="1"/>
</dbReference>
<feature type="active site" description="Acyl-thioester intermediate" evidence="3">
    <location>
        <position position="175"/>
    </location>
</feature>
<sequence length="384" mass="39613">MADARIVAIGTAVPPYVVPQRAAREILLAQPGIGRVAQRLISAAVDGSAIDERHTVIAEFAGLMGGAAGMSGTGDASRADAAAGAPPVFFDAATSRLLRPTTGQRNDEYVRQSTPLALAAARSALASAPVTAAEVTHVITVSCTGFFAPGPDVALVRGLGLRSDARRLNIGFMGCHGAFPALRAAVDACRADPAAVVLVVCVELCTLHLRSSEDPDQIISGSVFADGAAAAIVASHPRAGLRIDALHSALAGPASEAELTWTVGDQGFDLALSTYMPKLLEHEIGAALAPLDPGESWSLIEHWAIHPGGRAILDRSQQALGLSDEQLAPSRAVLREFGNMSSPTVLFILERVLRTARAGERVVATAFGPGVTVESGLFTVEGGS</sequence>
<reference evidence="6 7" key="1">
    <citation type="submission" date="2018-09" db="EMBL/GenBank/DDBJ databases">
        <title>Genome sequencing of strain 2DFW10M-5.</title>
        <authorList>
            <person name="Heo J."/>
            <person name="Kim S.-J."/>
            <person name="Kwon S.-W."/>
        </authorList>
    </citation>
    <scope>NUCLEOTIDE SEQUENCE [LARGE SCALE GENOMIC DNA]</scope>
    <source>
        <strain evidence="6 7">2DFW10M-5</strain>
    </source>
</reference>
<dbReference type="Pfam" id="PF00195">
    <property type="entry name" value="Chal_sti_synt_N"/>
    <property type="match status" value="1"/>
</dbReference>
<gene>
    <name evidence="6" type="ORF">D7I44_03815</name>
</gene>
<evidence type="ECO:0000256" key="2">
    <source>
        <dbReference type="ARBA" id="ARBA00022679"/>
    </source>
</evidence>
<dbReference type="InterPro" id="IPR012328">
    <property type="entry name" value="Chalcone/stilbene_synt_C"/>
</dbReference>
<evidence type="ECO:0000259" key="5">
    <source>
        <dbReference type="Pfam" id="PF02797"/>
    </source>
</evidence>
<keyword evidence="2" id="KW-0808">Transferase</keyword>
<dbReference type="KEGG" id="gry:D7I44_03815"/>